<sequence>METPKQIPETFSVEQAFNLNIFFLLGIWPLVKPKVIEE</sequence>
<evidence type="ECO:0000313" key="1">
    <source>
        <dbReference type="EMBL" id="QZA58854.1"/>
    </source>
</evidence>
<protein>
    <submittedName>
        <fullName evidence="1">Uncharacterized protein</fullName>
    </submittedName>
</protein>
<organism evidence="1 2">
    <name type="scientific">Candidatus Rhabdochlamydia porcellionis</name>
    <dbReference type="NCBI Taxonomy" id="225148"/>
    <lineage>
        <taxon>Bacteria</taxon>
        <taxon>Pseudomonadati</taxon>
        <taxon>Chlamydiota</taxon>
        <taxon>Chlamydiia</taxon>
        <taxon>Parachlamydiales</taxon>
        <taxon>Candidatus Rhabdochlamydiaceae</taxon>
        <taxon>Candidatus Rhabdochlamydia</taxon>
    </lineage>
</organism>
<name>A0ABX8YZN0_9BACT</name>
<gene>
    <name evidence="1" type="ORF">RHAB15C_0000733</name>
</gene>
<proteinExistence type="predicted"/>
<accession>A0ABX8YZN0</accession>
<dbReference type="Proteomes" id="UP000822862">
    <property type="component" value="Chromosome"/>
</dbReference>
<keyword evidence="2" id="KW-1185">Reference proteome</keyword>
<dbReference type="EMBL" id="CP075585">
    <property type="protein sequence ID" value="QZA58854.1"/>
    <property type="molecule type" value="Genomic_DNA"/>
</dbReference>
<reference evidence="1 2" key="1">
    <citation type="submission" date="2021-05" db="EMBL/GenBank/DDBJ databases">
        <title>Ecology and evolution of chlamydial symbionts of arthropods.</title>
        <authorList>
            <person name="Halter T."/>
            <person name="Sixt B.S."/>
            <person name="Toenshoff E.R."/>
            <person name="Koestlbacher S."/>
            <person name="Schulz F."/>
            <person name="Kostanjsek R."/>
            <person name="Collingro A."/>
            <person name="Hendrickx F."/>
            <person name="Horn M."/>
        </authorList>
    </citation>
    <scope>NUCLEOTIDE SEQUENCE [LARGE SCALE GENOMIC DNA]</scope>
    <source>
        <strain evidence="1 2">15C</strain>
    </source>
</reference>
<evidence type="ECO:0000313" key="2">
    <source>
        <dbReference type="Proteomes" id="UP000822862"/>
    </source>
</evidence>